<proteinExistence type="predicted"/>
<accession>A0A1I5X049</accession>
<dbReference type="AlphaFoldDB" id="A0A1I5X049"/>
<evidence type="ECO:0000313" key="2">
    <source>
        <dbReference type="Proteomes" id="UP000199356"/>
    </source>
</evidence>
<dbReference type="Proteomes" id="UP000199356">
    <property type="component" value="Unassembled WGS sequence"/>
</dbReference>
<dbReference type="EMBL" id="FOXA01000070">
    <property type="protein sequence ID" value="SFQ25280.1"/>
    <property type="molecule type" value="Genomic_DNA"/>
</dbReference>
<dbReference type="RefSeq" id="WP_093426011.1">
    <property type="nucleotide sequence ID" value="NZ_FOXA01000070.1"/>
</dbReference>
<keyword evidence="2" id="KW-1185">Reference proteome</keyword>
<gene>
    <name evidence="1" type="ORF">SAMN04488047_1702</name>
</gene>
<evidence type="ECO:0000313" key="1">
    <source>
        <dbReference type="EMBL" id="SFQ25280.1"/>
    </source>
</evidence>
<reference evidence="1 2" key="1">
    <citation type="submission" date="2016-10" db="EMBL/GenBank/DDBJ databases">
        <authorList>
            <person name="de Groot N.N."/>
        </authorList>
    </citation>
    <scope>NUCLEOTIDE SEQUENCE [LARGE SCALE GENOMIC DNA]</scope>
    <source>
        <strain evidence="1 2">DSM 19547</strain>
    </source>
</reference>
<organism evidence="1 2">
    <name type="scientific">Tranquillimonas alkanivorans</name>
    <dbReference type="NCBI Taxonomy" id="441119"/>
    <lineage>
        <taxon>Bacteria</taxon>
        <taxon>Pseudomonadati</taxon>
        <taxon>Pseudomonadota</taxon>
        <taxon>Alphaproteobacteria</taxon>
        <taxon>Rhodobacterales</taxon>
        <taxon>Roseobacteraceae</taxon>
        <taxon>Tranquillimonas</taxon>
    </lineage>
</organism>
<name>A0A1I5X049_9RHOB</name>
<dbReference type="STRING" id="441119.SAMN04488047_1702"/>
<protein>
    <submittedName>
        <fullName evidence="1">Uncharacterized protein</fullName>
    </submittedName>
</protein>
<sequence length="59" mass="6771">MLHGEFDALHLPRAALEASERLETHQDMDTPQLRVDEKNHGDDLNIVQMLYKKRGEAGE</sequence>